<keyword evidence="2" id="KW-1185">Reference proteome</keyword>
<evidence type="ECO:0000313" key="2">
    <source>
        <dbReference type="Proteomes" id="UP000053477"/>
    </source>
</evidence>
<evidence type="ECO:0000313" key="1">
    <source>
        <dbReference type="EMBL" id="KLO19731.1"/>
    </source>
</evidence>
<gene>
    <name evidence="1" type="ORF">SCHPADRAFT_57522</name>
</gene>
<protein>
    <submittedName>
        <fullName evidence="1">Uncharacterized protein</fullName>
    </submittedName>
</protein>
<accession>A0A0H2SRL4</accession>
<dbReference type="Proteomes" id="UP000053477">
    <property type="component" value="Unassembled WGS sequence"/>
</dbReference>
<dbReference type="InParanoid" id="A0A0H2SRL4"/>
<reference evidence="1 2" key="1">
    <citation type="submission" date="2015-04" db="EMBL/GenBank/DDBJ databases">
        <title>Complete genome sequence of Schizopora paradoxa KUC8140, a cosmopolitan wood degrader in East Asia.</title>
        <authorList>
            <consortium name="DOE Joint Genome Institute"/>
            <person name="Min B."/>
            <person name="Park H."/>
            <person name="Jang Y."/>
            <person name="Kim J.-J."/>
            <person name="Kim K.H."/>
            <person name="Pangilinan J."/>
            <person name="Lipzen A."/>
            <person name="Riley R."/>
            <person name="Grigoriev I.V."/>
            <person name="Spatafora J.W."/>
            <person name="Choi I.-G."/>
        </authorList>
    </citation>
    <scope>NUCLEOTIDE SEQUENCE [LARGE SCALE GENOMIC DNA]</scope>
    <source>
        <strain evidence="1 2">KUC8140</strain>
    </source>
</reference>
<proteinExistence type="predicted"/>
<dbReference type="AlphaFoldDB" id="A0A0H2SRL4"/>
<name>A0A0H2SRL4_9AGAM</name>
<organism evidence="1 2">
    <name type="scientific">Schizopora paradoxa</name>
    <dbReference type="NCBI Taxonomy" id="27342"/>
    <lineage>
        <taxon>Eukaryota</taxon>
        <taxon>Fungi</taxon>
        <taxon>Dikarya</taxon>
        <taxon>Basidiomycota</taxon>
        <taxon>Agaricomycotina</taxon>
        <taxon>Agaricomycetes</taxon>
        <taxon>Hymenochaetales</taxon>
        <taxon>Schizoporaceae</taxon>
        <taxon>Schizopora</taxon>
    </lineage>
</organism>
<dbReference type="EMBL" id="KQ085885">
    <property type="protein sequence ID" value="KLO19731.1"/>
    <property type="molecule type" value="Genomic_DNA"/>
</dbReference>
<sequence>MIVVGPLHLDVVRGRHLAGVVIPPLPALHPGHARPRSVMVDVGVDARIRGVHPLLGRTMTVHGTTRQTEGIGSVHLVCATTMSHLADRHHHRVVWIGTCRWTVTDANATPALTGTGRGRHHVVSVETGLRLVTVSAGDDTRRSRARLEEVAARLHPRLEVMRSRGKARILARGLTIETAIGIGTMTDEDAEGRCATATALHDVTKGKGSYVRKCSCLSPSCVTKYVLSRILILPFI</sequence>